<protein>
    <recommendedName>
        <fullName evidence="3">Nitroreductase</fullName>
    </recommendedName>
</protein>
<dbReference type="SUPFAM" id="SSF55469">
    <property type="entry name" value="FMN-dependent nitroreductase-like"/>
    <property type="match status" value="2"/>
</dbReference>
<dbReference type="OrthoDB" id="272552at2"/>
<name>A0A432ZER1_9GAMM</name>
<dbReference type="InterPro" id="IPR000415">
    <property type="entry name" value="Nitroreductase-like"/>
</dbReference>
<evidence type="ECO:0008006" key="3">
    <source>
        <dbReference type="Google" id="ProtNLM"/>
    </source>
</evidence>
<dbReference type="Gene3D" id="3.40.109.30">
    <property type="entry name" value="putative nitroreductase (tm1586), domain 2"/>
    <property type="match status" value="1"/>
</dbReference>
<gene>
    <name evidence="1" type="ORF">CWI83_08845</name>
</gene>
<dbReference type="EMBL" id="PIQG01000004">
    <property type="protein sequence ID" value="RUO76457.1"/>
    <property type="molecule type" value="Genomic_DNA"/>
</dbReference>
<dbReference type="Proteomes" id="UP000288279">
    <property type="component" value="Unassembled WGS sequence"/>
</dbReference>
<dbReference type="RefSeq" id="WP_126828201.1">
    <property type="nucleotide sequence ID" value="NZ_PIQG01000004.1"/>
</dbReference>
<evidence type="ECO:0000313" key="1">
    <source>
        <dbReference type="EMBL" id="RUO76457.1"/>
    </source>
</evidence>
<accession>A0A432ZER1</accession>
<organism evidence="1 2">
    <name type="scientific">Pseudidiomarina taiwanensis</name>
    <dbReference type="NCBI Taxonomy" id="337250"/>
    <lineage>
        <taxon>Bacteria</taxon>
        <taxon>Pseudomonadati</taxon>
        <taxon>Pseudomonadota</taxon>
        <taxon>Gammaproteobacteria</taxon>
        <taxon>Alteromonadales</taxon>
        <taxon>Idiomarinaceae</taxon>
        <taxon>Pseudidiomarina</taxon>
    </lineage>
</organism>
<comment type="caution">
    <text evidence="1">The sequence shown here is derived from an EMBL/GenBank/DDBJ whole genome shotgun (WGS) entry which is preliminary data.</text>
</comment>
<dbReference type="AlphaFoldDB" id="A0A432ZER1"/>
<reference evidence="1 2" key="1">
    <citation type="journal article" date="2011" name="Front. Microbiol.">
        <title>Genomic signatures of strain selection and enhancement in Bacillus atrophaeus var. globigii, a historical biowarfare simulant.</title>
        <authorList>
            <person name="Gibbons H.S."/>
            <person name="Broomall S.M."/>
            <person name="McNew L.A."/>
            <person name="Daligault H."/>
            <person name="Chapman C."/>
            <person name="Bruce D."/>
            <person name="Karavis M."/>
            <person name="Krepps M."/>
            <person name="McGregor P.A."/>
            <person name="Hong C."/>
            <person name="Park K.H."/>
            <person name="Akmal A."/>
            <person name="Feldman A."/>
            <person name="Lin J.S."/>
            <person name="Chang W.E."/>
            <person name="Higgs B.W."/>
            <person name="Demirev P."/>
            <person name="Lindquist J."/>
            <person name="Liem A."/>
            <person name="Fochler E."/>
            <person name="Read T.D."/>
            <person name="Tapia R."/>
            <person name="Johnson S."/>
            <person name="Bishop-Lilly K.A."/>
            <person name="Detter C."/>
            <person name="Han C."/>
            <person name="Sozhamannan S."/>
            <person name="Rosenzweig C.N."/>
            <person name="Skowronski E.W."/>
        </authorList>
    </citation>
    <scope>NUCLEOTIDE SEQUENCE [LARGE SCALE GENOMIC DNA]</scope>
    <source>
        <strain evidence="1 2">PIT1</strain>
    </source>
</reference>
<proteinExistence type="predicted"/>
<dbReference type="NCBIfam" id="NF047509">
    <property type="entry name" value="Rv3131_FMN_oxido"/>
    <property type="match status" value="1"/>
</dbReference>
<sequence>MVANVREIKDGLFPFNGDELHQLTFLLNYAILAPSHYNAQPWRFRLSDSGLDIILDKHRVSRFVDPHSREAIISCGAAIGMIEVAAHYFGSSVNINYENTTDRDLLAHINLTGTYDPIENDIAWFHAIKHRQTNRKYFDDTEPPNQAIESVQGYANALDVQLSLARDIGAIVKFSDLVERAVKRQFARPWFRFEFTSWQRSMLSLKPDGLTGHGFYHTSLPNLLSKPMLNWFNWGSSIGKYNVDKCRHGSPTFAVIATANDNRTDWLNTGRILTIFLLELAHQGLSVSYINQAIQEKDLRKQLPPIFQSMLYPQLILRVGKASPVQFTPRRSVEQTLL</sequence>
<evidence type="ECO:0000313" key="2">
    <source>
        <dbReference type="Proteomes" id="UP000288279"/>
    </source>
</evidence>
<dbReference type="GO" id="GO:0016491">
    <property type="term" value="F:oxidoreductase activity"/>
    <property type="evidence" value="ECO:0007669"/>
    <property type="project" value="InterPro"/>
</dbReference>
<dbReference type="Gene3D" id="3.40.109.10">
    <property type="entry name" value="NADH Oxidase"/>
    <property type="match status" value="1"/>
</dbReference>
<keyword evidence="2" id="KW-1185">Reference proteome</keyword>